<sequence>MAPNGYKAKVPWPAYAALVISLIAVSVAIGSWVRPPSATSTASTSTAPAYTDRQITDAKAKVCAAFANVHQAVRSNFARDHGDDPNQQLLVAVTGQQALLAGSVHLQTTLSEQPAAPAELATAVRKLVDVFQSLTVDYLNGHGSPEVDPSLRAGDEATLTIQSICK</sequence>
<accession>A0A7I9YQZ1</accession>
<evidence type="ECO:0000313" key="2">
    <source>
        <dbReference type="EMBL" id="GFG91091.1"/>
    </source>
</evidence>
<protein>
    <submittedName>
        <fullName evidence="2">Uncharacterized protein</fullName>
    </submittedName>
</protein>
<feature type="transmembrane region" description="Helical" evidence="1">
    <location>
        <begin position="12"/>
        <end position="33"/>
    </location>
</feature>
<keyword evidence="1" id="KW-0472">Membrane</keyword>
<name>A0A7I9YQZ1_MYCBU</name>
<keyword evidence="1" id="KW-1133">Transmembrane helix</keyword>
<keyword evidence="1" id="KW-0812">Transmembrane</keyword>
<evidence type="ECO:0000313" key="3">
    <source>
        <dbReference type="Proteomes" id="UP000465360"/>
    </source>
</evidence>
<keyword evidence="3" id="KW-1185">Reference proteome</keyword>
<evidence type="ECO:0000256" key="1">
    <source>
        <dbReference type="SAM" id="Phobius"/>
    </source>
</evidence>
<proteinExistence type="predicted"/>
<reference evidence="2 3" key="1">
    <citation type="journal article" date="2019" name="Emerg. Microbes Infect.">
        <title>Comprehensive subspecies identification of 175 nontuberculous mycobacteria species based on 7547 genomic profiles.</title>
        <authorList>
            <person name="Matsumoto Y."/>
            <person name="Kinjo T."/>
            <person name="Motooka D."/>
            <person name="Nabeya D."/>
            <person name="Jung N."/>
            <person name="Uechi K."/>
            <person name="Horii T."/>
            <person name="Iida T."/>
            <person name="Fujita J."/>
            <person name="Nakamura S."/>
        </authorList>
    </citation>
    <scope>NUCLEOTIDE SEQUENCE [LARGE SCALE GENOMIC DNA]</scope>
    <source>
        <strain evidence="2 3">JCM 30725</strain>
    </source>
</reference>
<organism evidence="2 3">
    <name type="scientific">Mycobacterium bourgelatii</name>
    <dbReference type="NCBI Taxonomy" id="1273442"/>
    <lineage>
        <taxon>Bacteria</taxon>
        <taxon>Bacillati</taxon>
        <taxon>Actinomycetota</taxon>
        <taxon>Actinomycetes</taxon>
        <taxon>Mycobacteriales</taxon>
        <taxon>Mycobacteriaceae</taxon>
        <taxon>Mycobacterium</taxon>
    </lineage>
</organism>
<comment type="caution">
    <text evidence="2">The sequence shown here is derived from an EMBL/GenBank/DDBJ whole genome shotgun (WGS) entry which is preliminary data.</text>
</comment>
<dbReference type="Proteomes" id="UP000465360">
    <property type="component" value="Unassembled WGS sequence"/>
</dbReference>
<dbReference type="AlphaFoldDB" id="A0A7I9YQZ1"/>
<gene>
    <name evidence="2" type="ORF">MBOU_31330</name>
</gene>
<dbReference type="EMBL" id="BLKZ01000001">
    <property type="protein sequence ID" value="GFG91091.1"/>
    <property type="molecule type" value="Genomic_DNA"/>
</dbReference>